<dbReference type="InterPro" id="IPR036591">
    <property type="entry name" value="YggU-like_sf"/>
</dbReference>
<name>A0ABY4AKY1_9BURK</name>
<gene>
    <name evidence="3" type="ORF">DHf2319_03220</name>
</gene>
<organism evidence="3 4">
    <name type="scientific">Orrella daihaiensis</name>
    <dbReference type="NCBI Taxonomy" id="2782176"/>
    <lineage>
        <taxon>Bacteria</taxon>
        <taxon>Pseudomonadati</taxon>
        <taxon>Pseudomonadota</taxon>
        <taxon>Betaproteobacteria</taxon>
        <taxon>Burkholderiales</taxon>
        <taxon>Alcaligenaceae</taxon>
        <taxon>Orrella</taxon>
    </lineage>
</organism>
<dbReference type="PANTHER" id="PTHR13420:SF7">
    <property type="entry name" value="UPF0235 PROTEIN C15ORF40"/>
    <property type="match status" value="1"/>
</dbReference>
<sequence length="100" mass="11085">MPWLDSRHDHCILRLRIQPGAKRSCVLGVLSDQLKVAVHAPPVDGKANEALLKWLVDTLGLKRNQIELVSGQTSRDKRVRLENIKATQIRAALGIVDGTD</sequence>
<dbReference type="Gene3D" id="3.30.1200.10">
    <property type="entry name" value="YggU-like"/>
    <property type="match status" value="1"/>
</dbReference>
<dbReference type="PANTHER" id="PTHR13420">
    <property type="entry name" value="UPF0235 PROTEIN C15ORF40"/>
    <property type="match status" value="1"/>
</dbReference>
<proteinExistence type="inferred from homology"/>
<evidence type="ECO:0000313" key="3">
    <source>
        <dbReference type="EMBL" id="UOD50946.1"/>
    </source>
</evidence>
<dbReference type="EMBL" id="CP063982">
    <property type="protein sequence ID" value="UOD50946.1"/>
    <property type="molecule type" value="Genomic_DNA"/>
</dbReference>
<evidence type="ECO:0000313" key="4">
    <source>
        <dbReference type="Proteomes" id="UP000831607"/>
    </source>
</evidence>
<dbReference type="Pfam" id="PF02594">
    <property type="entry name" value="DUF167"/>
    <property type="match status" value="1"/>
</dbReference>
<keyword evidence="4" id="KW-1185">Reference proteome</keyword>
<dbReference type="SMART" id="SM01152">
    <property type="entry name" value="DUF167"/>
    <property type="match status" value="1"/>
</dbReference>
<dbReference type="RefSeq" id="WP_243479360.1">
    <property type="nucleotide sequence ID" value="NZ_CP063982.1"/>
</dbReference>
<protein>
    <recommendedName>
        <fullName evidence="2">UPF0235 protein DHf2319_03220</fullName>
    </recommendedName>
</protein>
<dbReference type="HAMAP" id="MF_00634">
    <property type="entry name" value="UPF0235"/>
    <property type="match status" value="1"/>
</dbReference>
<dbReference type="NCBIfam" id="TIGR00251">
    <property type="entry name" value="DUF167 family protein"/>
    <property type="match status" value="1"/>
</dbReference>
<accession>A0ABY4AKY1</accession>
<dbReference type="SUPFAM" id="SSF69786">
    <property type="entry name" value="YggU-like"/>
    <property type="match status" value="1"/>
</dbReference>
<evidence type="ECO:0000256" key="2">
    <source>
        <dbReference type="HAMAP-Rule" id="MF_00634"/>
    </source>
</evidence>
<comment type="similarity">
    <text evidence="1 2">Belongs to the UPF0235 family.</text>
</comment>
<reference evidence="3 4" key="1">
    <citation type="submission" date="2020-11" db="EMBL/GenBank/DDBJ databases">
        <title>Algicoccus daihaiensis sp.nov., isolated from Daihai Lake in Inner Mongolia.</title>
        <authorList>
            <person name="Kai J."/>
        </authorList>
    </citation>
    <scope>NUCLEOTIDE SEQUENCE [LARGE SCALE GENOMIC DNA]</scope>
    <source>
        <strain evidence="4">f23</strain>
    </source>
</reference>
<dbReference type="Proteomes" id="UP000831607">
    <property type="component" value="Chromosome"/>
</dbReference>
<dbReference type="InterPro" id="IPR003746">
    <property type="entry name" value="DUF167"/>
</dbReference>
<evidence type="ECO:0000256" key="1">
    <source>
        <dbReference type="ARBA" id="ARBA00010364"/>
    </source>
</evidence>